<gene>
    <name evidence="2" type="primary">ORF89860</name>
</gene>
<feature type="chain" id="PRO_5002112556" evidence="1">
    <location>
        <begin position="24"/>
        <end position="81"/>
    </location>
</feature>
<feature type="signal peptide" evidence="1">
    <location>
        <begin position="1"/>
        <end position="23"/>
    </location>
</feature>
<organism evidence="2">
    <name type="scientific">Arion vulgaris</name>
    <dbReference type="NCBI Taxonomy" id="1028688"/>
    <lineage>
        <taxon>Eukaryota</taxon>
        <taxon>Metazoa</taxon>
        <taxon>Spiralia</taxon>
        <taxon>Lophotrochozoa</taxon>
        <taxon>Mollusca</taxon>
        <taxon>Gastropoda</taxon>
        <taxon>Heterobranchia</taxon>
        <taxon>Euthyneura</taxon>
        <taxon>Panpulmonata</taxon>
        <taxon>Eupulmonata</taxon>
        <taxon>Stylommatophora</taxon>
        <taxon>Helicina</taxon>
        <taxon>Arionoidea</taxon>
        <taxon>Arionidae</taxon>
        <taxon>Arion</taxon>
    </lineage>
</organism>
<dbReference type="AlphaFoldDB" id="A0A0B7A2G1"/>
<evidence type="ECO:0000313" key="2">
    <source>
        <dbReference type="EMBL" id="CEK74150.1"/>
    </source>
</evidence>
<name>A0A0B7A2G1_9EUPU</name>
<accession>A0A0B7A2G1</accession>
<dbReference type="EMBL" id="HACG01027285">
    <property type="protein sequence ID" value="CEK74150.1"/>
    <property type="molecule type" value="Transcribed_RNA"/>
</dbReference>
<protein>
    <submittedName>
        <fullName evidence="2">Uncharacterized protein</fullName>
    </submittedName>
</protein>
<keyword evidence="1" id="KW-0732">Signal</keyword>
<proteinExistence type="predicted"/>
<sequence length="81" mass="9078">MKAFQISFILGILLTLFVDASNGLPFYRPYDVYNARAARWPSSREVVSTAAGSGKNGSGLLNEPDYYTIISYLNDVGRRRR</sequence>
<evidence type="ECO:0000256" key="1">
    <source>
        <dbReference type="SAM" id="SignalP"/>
    </source>
</evidence>
<reference evidence="2" key="1">
    <citation type="submission" date="2014-12" db="EMBL/GenBank/DDBJ databases">
        <title>Insight into the proteome of Arion vulgaris.</title>
        <authorList>
            <person name="Aradska J."/>
            <person name="Bulat T."/>
            <person name="Smidak R."/>
            <person name="Sarate P."/>
            <person name="Gangsoo J."/>
            <person name="Sialana F."/>
            <person name="Bilban M."/>
            <person name="Lubec G."/>
        </authorList>
    </citation>
    <scope>NUCLEOTIDE SEQUENCE</scope>
    <source>
        <tissue evidence="2">Skin</tissue>
    </source>
</reference>